<name>A0ABN8QE68_9CNID</name>
<gene>
    <name evidence="1" type="ORF">PLOB_00004079</name>
</gene>
<evidence type="ECO:0000313" key="1">
    <source>
        <dbReference type="EMBL" id="CAH3160530.1"/>
    </source>
</evidence>
<feature type="non-terminal residue" evidence="1">
    <location>
        <position position="106"/>
    </location>
</feature>
<keyword evidence="2" id="KW-1185">Reference proteome</keyword>
<reference evidence="1 2" key="1">
    <citation type="submission" date="2022-05" db="EMBL/GenBank/DDBJ databases">
        <authorList>
            <consortium name="Genoscope - CEA"/>
            <person name="William W."/>
        </authorList>
    </citation>
    <scope>NUCLEOTIDE SEQUENCE [LARGE SCALE GENOMIC DNA]</scope>
</reference>
<organism evidence="1 2">
    <name type="scientific">Porites lobata</name>
    <dbReference type="NCBI Taxonomy" id="104759"/>
    <lineage>
        <taxon>Eukaryota</taxon>
        <taxon>Metazoa</taxon>
        <taxon>Cnidaria</taxon>
        <taxon>Anthozoa</taxon>
        <taxon>Hexacorallia</taxon>
        <taxon>Scleractinia</taxon>
        <taxon>Fungiina</taxon>
        <taxon>Poritidae</taxon>
        <taxon>Porites</taxon>
    </lineage>
</organism>
<dbReference type="EMBL" id="CALNXK010000117">
    <property type="protein sequence ID" value="CAH3160530.1"/>
    <property type="molecule type" value="Genomic_DNA"/>
</dbReference>
<evidence type="ECO:0008006" key="3">
    <source>
        <dbReference type="Google" id="ProtNLM"/>
    </source>
</evidence>
<comment type="caution">
    <text evidence="1">The sequence shown here is derived from an EMBL/GenBank/DDBJ whole genome shotgun (WGS) entry which is preliminary data.</text>
</comment>
<dbReference type="Proteomes" id="UP001159405">
    <property type="component" value="Unassembled WGS sequence"/>
</dbReference>
<sequence length="106" mass="12447">RQIASDEWGIDNDVKFRTVFFFLQNQKGLINFNELPELKSVVILNPQWLADVFKEVITFKSFSLSENSVESFNTTENSGERLWKDFEMTGILDRKVLDHAWGRFIN</sequence>
<accession>A0ABN8QE68</accession>
<proteinExistence type="predicted"/>
<protein>
    <recommendedName>
        <fullName evidence="3">C-terminal of Roc (COR) domain-containing protein</fullName>
    </recommendedName>
</protein>
<evidence type="ECO:0000313" key="2">
    <source>
        <dbReference type="Proteomes" id="UP001159405"/>
    </source>
</evidence>
<feature type="non-terminal residue" evidence="1">
    <location>
        <position position="1"/>
    </location>
</feature>